<organism evidence="2 3">
    <name type="scientific">Hypocrea atroviridis (strain ATCC 20476 / IMI 206040)</name>
    <name type="common">Trichoderma atroviride</name>
    <dbReference type="NCBI Taxonomy" id="452589"/>
    <lineage>
        <taxon>Eukaryota</taxon>
        <taxon>Fungi</taxon>
        <taxon>Dikarya</taxon>
        <taxon>Ascomycota</taxon>
        <taxon>Pezizomycotina</taxon>
        <taxon>Sordariomycetes</taxon>
        <taxon>Hypocreomycetidae</taxon>
        <taxon>Hypocreales</taxon>
        <taxon>Hypocreaceae</taxon>
        <taxon>Trichoderma</taxon>
    </lineage>
</organism>
<accession>G9P255</accession>
<dbReference type="AlphaFoldDB" id="G9P255"/>
<evidence type="ECO:0000313" key="3">
    <source>
        <dbReference type="Proteomes" id="UP000005426"/>
    </source>
</evidence>
<comment type="caution">
    <text evidence="2">The sequence shown here is derived from an EMBL/GenBank/DDBJ whole genome shotgun (WGS) entry which is preliminary data.</text>
</comment>
<name>G9P255_HYPAI</name>
<protein>
    <submittedName>
        <fullName evidence="2">Uncharacterized protein</fullName>
    </submittedName>
</protein>
<dbReference type="HOGENOM" id="CLU_1759064_0_0_1"/>
<evidence type="ECO:0000256" key="1">
    <source>
        <dbReference type="SAM" id="MobiDB-lite"/>
    </source>
</evidence>
<feature type="compositionally biased region" description="Acidic residues" evidence="1">
    <location>
        <begin position="130"/>
        <end position="148"/>
    </location>
</feature>
<feature type="region of interest" description="Disordered" evidence="1">
    <location>
        <begin position="56"/>
        <end position="148"/>
    </location>
</feature>
<gene>
    <name evidence="2" type="ORF">TRIATDRAFT_300766</name>
</gene>
<dbReference type="EMBL" id="ABDG02000026">
    <property type="protein sequence ID" value="EHK42650.1"/>
    <property type="molecule type" value="Genomic_DNA"/>
</dbReference>
<dbReference type="Proteomes" id="UP000005426">
    <property type="component" value="Unassembled WGS sequence"/>
</dbReference>
<dbReference type="OrthoDB" id="377209at2759"/>
<proteinExistence type="predicted"/>
<reference evidence="2 3" key="1">
    <citation type="journal article" date="2011" name="Genome Biol.">
        <title>Comparative genome sequence analysis underscores mycoparasitism as the ancestral life style of Trichoderma.</title>
        <authorList>
            <person name="Kubicek C.P."/>
            <person name="Herrera-Estrella A."/>
            <person name="Seidl-Seiboth V."/>
            <person name="Martinez D.A."/>
            <person name="Druzhinina I.S."/>
            <person name="Thon M."/>
            <person name="Zeilinger S."/>
            <person name="Casas-Flores S."/>
            <person name="Horwitz B.A."/>
            <person name="Mukherjee P.K."/>
            <person name="Mukherjee M."/>
            <person name="Kredics L."/>
            <person name="Alcaraz L.D."/>
            <person name="Aerts A."/>
            <person name="Antal Z."/>
            <person name="Atanasova L."/>
            <person name="Cervantes-Badillo M.G."/>
            <person name="Challacombe J."/>
            <person name="Chertkov O."/>
            <person name="McCluskey K."/>
            <person name="Coulpier F."/>
            <person name="Deshpande N."/>
            <person name="von Doehren H."/>
            <person name="Ebbole D.J."/>
            <person name="Esquivel-Naranjo E.U."/>
            <person name="Fekete E."/>
            <person name="Flipphi M."/>
            <person name="Glaser F."/>
            <person name="Gomez-Rodriguez E.Y."/>
            <person name="Gruber S."/>
            <person name="Han C."/>
            <person name="Henrissat B."/>
            <person name="Hermosa R."/>
            <person name="Hernandez-Onate M."/>
            <person name="Karaffa L."/>
            <person name="Kosti I."/>
            <person name="Le Crom S."/>
            <person name="Lindquist E."/>
            <person name="Lucas S."/>
            <person name="Luebeck M."/>
            <person name="Luebeck P.S."/>
            <person name="Margeot A."/>
            <person name="Metz B."/>
            <person name="Misra M."/>
            <person name="Nevalainen H."/>
            <person name="Omann M."/>
            <person name="Packer N."/>
            <person name="Perrone G."/>
            <person name="Uresti-Rivera E.E."/>
            <person name="Salamov A."/>
            <person name="Schmoll M."/>
            <person name="Seiboth B."/>
            <person name="Shapiro H."/>
            <person name="Sukno S."/>
            <person name="Tamayo-Ramos J.A."/>
            <person name="Tisch D."/>
            <person name="Wiest A."/>
            <person name="Wilkinson H.H."/>
            <person name="Zhang M."/>
            <person name="Coutinho P.M."/>
            <person name="Kenerley C.M."/>
            <person name="Monte E."/>
            <person name="Baker S.E."/>
            <person name="Grigoriev I.V."/>
        </authorList>
    </citation>
    <scope>NUCLEOTIDE SEQUENCE [LARGE SCALE GENOMIC DNA]</scope>
    <source>
        <strain evidence="3">ATCC 20476 / IMI 206040</strain>
    </source>
</reference>
<evidence type="ECO:0000313" key="2">
    <source>
        <dbReference type="EMBL" id="EHK42650.1"/>
    </source>
</evidence>
<sequence length="148" mass="15856">MMNPRKRRRNSTSVVRETPVSRGQFLAQAFTLGSSNTAAYVFGSCVGRLFNFEFPNRTPRQNVPVGPGVDEARPDEANGQEGIVGEPVANIDGGREPVANIDGEREPVANIVGEPIANTDGEPIGNIDGEPVDDIDGEPFEDSSTDDE</sequence>
<keyword evidence="3" id="KW-1185">Reference proteome</keyword>